<reference evidence="2" key="1">
    <citation type="journal article" date="2019" name="Int. J. Syst. Evol. Microbiol.">
        <title>The Global Catalogue of Microorganisms (GCM) 10K type strain sequencing project: providing services to taxonomists for standard genome sequencing and annotation.</title>
        <authorList>
            <consortium name="The Broad Institute Genomics Platform"/>
            <consortium name="The Broad Institute Genome Sequencing Center for Infectious Disease"/>
            <person name="Wu L."/>
            <person name="Ma J."/>
        </authorList>
    </citation>
    <scope>NUCLEOTIDE SEQUENCE [LARGE SCALE GENOMIC DNA]</scope>
    <source>
        <strain evidence="2">JCM 17137</strain>
    </source>
</reference>
<dbReference type="Proteomes" id="UP001500908">
    <property type="component" value="Unassembled WGS sequence"/>
</dbReference>
<dbReference type="SUPFAM" id="SSF89447">
    <property type="entry name" value="AbrB/MazE/MraZ-like"/>
    <property type="match status" value="1"/>
</dbReference>
<gene>
    <name evidence="1" type="ORF">GCM10022402_04470</name>
</gene>
<evidence type="ECO:0008006" key="3">
    <source>
        <dbReference type="Google" id="ProtNLM"/>
    </source>
</evidence>
<accession>A0ABP7EWZ8</accession>
<sequence>MTVLLEPHHSGYCEHMDKRIGFGGVSSSGHGLTVPQEVWQALGLDNPDAVVEYIERDGEIVLRPRVAVHPNDMWFWEEGQQRAEREAEEELAAGEVNGPMTGEEFLSHLEELIDDKASRES</sequence>
<name>A0ABP7EWZ8_9ACTN</name>
<dbReference type="EMBL" id="BAABDD010000001">
    <property type="protein sequence ID" value="GAA3726836.1"/>
    <property type="molecule type" value="Genomic_DNA"/>
</dbReference>
<keyword evidence="2" id="KW-1185">Reference proteome</keyword>
<evidence type="ECO:0000313" key="1">
    <source>
        <dbReference type="EMBL" id="GAA3726836.1"/>
    </source>
</evidence>
<organism evidence="1 2">
    <name type="scientific">Salinactinospora qingdaonensis</name>
    <dbReference type="NCBI Taxonomy" id="702744"/>
    <lineage>
        <taxon>Bacteria</taxon>
        <taxon>Bacillati</taxon>
        <taxon>Actinomycetota</taxon>
        <taxon>Actinomycetes</taxon>
        <taxon>Streptosporangiales</taxon>
        <taxon>Nocardiopsidaceae</taxon>
        <taxon>Salinactinospora</taxon>
    </lineage>
</organism>
<dbReference type="InterPro" id="IPR037914">
    <property type="entry name" value="SpoVT-AbrB_sf"/>
</dbReference>
<evidence type="ECO:0000313" key="2">
    <source>
        <dbReference type="Proteomes" id="UP001500908"/>
    </source>
</evidence>
<protein>
    <recommendedName>
        <fullName evidence="3">SpoVT-AbrB domain-containing protein</fullName>
    </recommendedName>
</protein>
<comment type="caution">
    <text evidence="1">The sequence shown here is derived from an EMBL/GenBank/DDBJ whole genome shotgun (WGS) entry which is preliminary data.</text>
</comment>
<proteinExistence type="predicted"/>